<evidence type="ECO:0000256" key="10">
    <source>
        <dbReference type="SAM" id="MobiDB-lite"/>
    </source>
</evidence>
<dbReference type="Pfam" id="PF09340">
    <property type="entry name" value="NuA4"/>
    <property type="match status" value="1"/>
</dbReference>
<feature type="compositionally biased region" description="Basic and acidic residues" evidence="10">
    <location>
        <begin position="128"/>
        <end position="140"/>
    </location>
</feature>
<dbReference type="AlphaFoldDB" id="A0A0D6ELT8"/>
<keyword evidence="4 9" id="KW-0156">Chromatin regulator</keyword>
<accession>A0A0D6ELT8</accession>
<proteinExistence type="inferred from homology"/>
<dbReference type="GO" id="GO:0006325">
    <property type="term" value="P:chromatin organization"/>
    <property type="evidence" value="ECO:0007669"/>
    <property type="project" value="UniProtKB-KW"/>
</dbReference>
<keyword evidence="9" id="KW-0227">DNA damage</keyword>
<gene>
    <name evidence="11" type="primary">SPOSA6832_02617</name>
</gene>
<dbReference type="GO" id="GO:0005634">
    <property type="term" value="C:nucleus"/>
    <property type="evidence" value="ECO:0007669"/>
    <property type="project" value="UniProtKB-SubCell"/>
</dbReference>
<comment type="subcellular location">
    <subcellularLocation>
        <location evidence="1 9">Nucleus</location>
    </subcellularLocation>
</comment>
<evidence type="ECO:0000256" key="7">
    <source>
        <dbReference type="ARBA" id="ARBA00023163"/>
    </source>
</evidence>
<dbReference type="InterPro" id="IPR015418">
    <property type="entry name" value="Eaf6"/>
</dbReference>
<keyword evidence="7 9" id="KW-0804">Transcription</keyword>
<feature type="region of interest" description="Disordered" evidence="10">
    <location>
        <begin position="1"/>
        <end position="50"/>
    </location>
</feature>
<evidence type="ECO:0000313" key="12">
    <source>
        <dbReference type="Proteomes" id="UP000243876"/>
    </source>
</evidence>
<evidence type="ECO:0000256" key="5">
    <source>
        <dbReference type="ARBA" id="ARBA00023015"/>
    </source>
</evidence>
<comment type="subunit">
    <text evidence="9">Component of the NuA4 histone acetyltransferase complex.</text>
</comment>
<evidence type="ECO:0000256" key="3">
    <source>
        <dbReference type="ARBA" id="ARBA00018504"/>
    </source>
</evidence>
<dbReference type="EMBL" id="CENE01000010">
    <property type="protein sequence ID" value="CEQ40949.1"/>
    <property type="molecule type" value="Genomic_DNA"/>
</dbReference>
<dbReference type="OrthoDB" id="440324at2759"/>
<evidence type="ECO:0000256" key="1">
    <source>
        <dbReference type="ARBA" id="ARBA00004123"/>
    </source>
</evidence>
<dbReference type="Proteomes" id="UP000243876">
    <property type="component" value="Unassembled WGS sequence"/>
</dbReference>
<dbReference type="PANTHER" id="PTHR13476">
    <property type="entry name" value="CHROMATIN MODIFICATION-RELATED PROTEIN MEAF6"/>
    <property type="match status" value="1"/>
</dbReference>
<dbReference type="GO" id="GO:0006281">
    <property type="term" value="P:DNA repair"/>
    <property type="evidence" value="ECO:0007669"/>
    <property type="project" value="UniProtKB-UniRule"/>
</dbReference>
<feature type="compositionally biased region" description="Low complexity" evidence="10">
    <location>
        <begin position="1"/>
        <end position="22"/>
    </location>
</feature>
<reference evidence="12" key="1">
    <citation type="submission" date="2015-02" db="EMBL/GenBank/DDBJ databases">
        <authorList>
            <person name="Gon?alves P."/>
        </authorList>
    </citation>
    <scope>NUCLEOTIDE SEQUENCE [LARGE SCALE GENOMIC DNA]</scope>
</reference>
<evidence type="ECO:0000256" key="9">
    <source>
        <dbReference type="RuleBase" id="RU368022"/>
    </source>
</evidence>
<name>A0A0D6ELT8_SPOSA</name>
<keyword evidence="12" id="KW-1185">Reference proteome</keyword>
<comment type="similarity">
    <text evidence="2 9">Belongs to the EAF6 family.</text>
</comment>
<organism evidence="11 12">
    <name type="scientific">Sporidiobolus salmonicolor</name>
    <name type="common">Yeast-like fungus</name>
    <name type="synonym">Sporobolomyces salmonicolor</name>
    <dbReference type="NCBI Taxonomy" id="5005"/>
    <lineage>
        <taxon>Eukaryota</taxon>
        <taxon>Fungi</taxon>
        <taxon>Dikarya</taxon>
        <taxon>Basidiomycota</taxon>
        <taxon>Pucciniomycotina</taxon>
        <taxon>Microbotryomycetes</taxon>
        <taxon>Sporidiobolales</taxon>
        <taxon>Sporidiobolaceae</taxon>
        <taxon>Sporobolomyces</taxon>
    </lineage>
</organism>
<keyword evidence="6" id="KW-0175">Coiled coil</keyword>
<evidence type="ECO:0000256" key="4">
    <source>
        <dbReference type="ARBA" id="ARBA00022853"/>
    </source>
</evidence>
<feature type="region of interest" description="Disordered" evidence="10">
    <location>
        <begin position="163"/>
        <end position="187"/>
    </location>
</feature>
<dbReference type="GO" id="GO:0035267">
    <property type="term" value="C:NuA4 histone acetyltransferase complex"/>
    <property type="evidence" value="ECO:0007669"/>
    <property type="project" value="UniProtKB-UniRule"/>
</dbReference>
<keyword evidence="5 9" id="KW-0805">Transcription regulation</keyword>
<keyword evidence="8 9" id="KW-0539">Nucleus</keyword>
<feature type="region of interest" description="Disordered" evidence="10">
    <location>
        <begin position="121"/>
        <end position="140"/>
    </location>
</feature>
<evidence type="ECO:0000256" key="6">
    <source>
        <dbReference type="ARBA" id="ARBA00023054"/>
    </source>
</evidence>
<keyword evidence="9" id="KW-0234">DNA repair</keyword>
<sequence length="187" mass="19870">MSASPAPSEPASQSATPAPQQANLANSTAQPPPAPPHPLEGLSPTDLRAKLDHSRKVLRAYLDKKRKLDRDLAALESSIHAFEGSYLSDALFPSSATSNAASAAAAQFGNIIRGYDSYLKAPSASGADRNKRVRTGEVNERERMFSASSATYLKSIELRTAEVSAGGAESASDDDTSSNSRRKRSRH</sequence>
<evidence type="ECO:0000256" key="2">
    <source>
        <dbReference type="ARBA" id="ARBA00010916"/>
    </source>
</evidence>
<evidence type="ECO:0000313" key="11">
    <source>
        <dbReference type="EMBL" id="CEQ40949.1"/>
    </source>
</evidence>
<protein>
    <recommendedName>
        <fullName evidence="3 9">Chromatin modification-related protein EAF6</fullName>
    </recommendedName>
</protein>
<comment type="function">
    <text evidence="9">Component of the NuA4 histone acetyltransferase complex which is involved in transcriptional activation of selected genes principally by acetylation of nucleosomal histone H4 and H2A. The NuA4 complex is also involved in DNA repair.</text>
</comment>
<evidence type="ECO:0000256" key="8">
    <source>
        <dbReference type="ARBA" id="ARBA00023242"/>
    </source>
</evidence>